<protein>
    <submittedName>
        <fullName evidence="11">Cecropin-like</fullName>
    </submittedName>
</protein>
<feature type="chain" id="PRO_5038996125" evidence="9">
    <location>
        <begin position="24"/>
        <end position="63"/>
    </location>
</feature>
<dbReference type="PANTHER" id="PTHR38329:SF1">
    <property type="entry name" value="CECROPIN-A1-RELATED"/>
    <property type="match status" value="1"/>
</dbReference>
<dbReference type="InterPro" id="IPR020400">
    <property type="entry name" value="CecC/Srx/CECD"/>
</dbReference>
<evidence type="ECO:0000313" key="10">
    <source>
        <dbReference type="Proteomes" id="UP000092443"/>
    </source>
</evidence>
<evidence type="ECO:0000256" key="6">
    <source>
        <dbReference type="ARBA" id="ARBA00022859"/>
    </source>
</evidence>
<dbReference type="AlphaFoldDB" id="A0A9C5ZN36"/>
<evidence type="ECO:0000256" key="4">
    <source>
        <dbReference type="ARBA" id="ARBA00022529"/>
    </source>
</evidence>
<keyword evidence="4 8" id="KW-0929">Antimicrobial</keyword>
<evidence type="ECO:0000256" key="5">
    <source>
        <dbReference type="ARBA" id="ARBA00022588"/>
    </source>
</evidence>
<feature type="signal peptide" evidence="9">
    <location>
        <begin position="1"/>
        <end position="23"/>
    </location>
</feature>
<dbReference type="RefSeq" id="XP_037899977.1">
    <property type="nucleotide sequence ID" value="XM_038044049.1"/>
</dbReference>
<dbReference type="Proteomes" id="UP000092443">
    <property type="component" value="Unplaced"/>
</dbReference>
<evidence type="ECO:0000256" key="7">
    <source>
        <dbReference type="ARBA" id="ARBA00023022"/>
    </source>
</evidence>
<evidence type="ECO:0000256" key="8">
    <source>
        <dbReference type="RuleBase" id="RU003948"/>
    </source>
</evidence>
<evidence type="ECO:0000256" key="2">
    <source>
        <dbReference type="ARBA" id="ARBA00010680"/>
    </source>
</evidence>
<accession>A0A9C5ZN36</accession>
<evidence type="ECO:0000256" key="9">
    <source>
        <dbReference type="SAM" id="SignalP"/>
    </source>
</evidence>
<dbReference type="GeneID" id="119644490"/>
<keyword evidence="6 8" id="KW-0391">Immunity</keyword>
<keyword evidence="7 8" id="KW-0044">Antibiotic</keyword>
<keyword evidence="5 8" id="KW-0399">Innate immunity</keyword>
<dbReference type="GO" id="GO:0019731">
    <property type="term" value="P:antibacterial humoral response"/>
    <property type="evidence" value="ECO:0007669"/>
    <property type="project" value="InterPro"/>
</dbReference>
<dbReference type="GO" id="GO:0050830">
    <property type="term" value="P:defense response to Gram-positive bacterium"/>
    <property type="evidence" value="ECO:0007669"/>
    <property type="project" value="TreeGrafter"/>
</dbReference>
<sequence>MNFYKIFLFIALIIVLSLSQSEAELFTKICKIIKCVGQSTRDATVKGLEVGQQAANVVAAVEE</sequence>
<dbReference type="GO" id="GO:0045087">
    <property type="term" value="P:innate immune response"/>
    <property type="evidence" value="ECO:0007669"/>
    <property type="project" value="UniProtKB-KW"/>
</dbReference>
<keyword evidence="10" id="KW-1185">Reference proteome</keyword>
<reference evidence="11" key="1">
    <citation type="submission" date="2025-08" db="UniProtKB">
        <authorList>
            <consortium name="RefSeq"/>
        </authorList>
    </citation>
    <scope>IDENTIFICATION</scope>
    <source>
        <tissue evidence="11">Whole body pupa</tissue>
    </source>
</reference>
<dbReference type="GO" id="GO:0050829">
    <property type="term" value="P:defense response to Gram-negative bacterium"/>
    <property type="evidence" value="ECO:0007669"/>
    <property type="project" value="TreeGrafter"/>
</dbReference>
<comment type="similarity">
    <text evidence="2 8">Belongs to the cecropin family.</text>
</comment>
<gene>
    <name evidence="11" type="primary">LOC119644490</name>
</gene>
<keyword evidence="3" id="KW-0964">Secreted</keyword>
<keyword evidence="9" id="KW-0732">Signal</keyword>
<organism evidence="10 11">
    <name type="scientific">Glossina fuscipes</name>
    <dbReference type="NCBI Taxonomy" id="7396"/>
    <lineage>
        <taxon>Eukaryota</taxon>
        <taxon>Metazoa</taxon>
        <taxon>Ecdysozoa</taxon>
        <taxon>Arthropoda</taxon>
        <taxon>Hexapoda</taxon>
        <taxon>Insecta</taxon>
        <taxon>Pterygota</taxon>
        <taxon>Neoptera</taxon>
        <taxon>Endopterygota</taxon>
        <taxon>Diptera</taxon>
        <taxon>Brachycera</taxon>
        <taxon>Muscomorpha</taxon>
        <taxon>Hippoboscoidea</taxon>
        <taxon>Glossinidae</taxon>
        <taxon>Glossina</taxon>
    </lineage>
</organism>
<comment type="subcellular location">
    <subcellularLocation>
        <location evidence="1 8">Secreted</location>
    </subcellularLocation>
</comment>
<evidence type="ECO:0000256" key="3">
    <source>
        <dbReference type="ARBA" id="ARBA00022525"/>
    </source>
</evidence>
<dbReference type="PANTHER" id="PTHR38329">
    <property type="entry name" value="CECROPIN-A1-RELATED"/>
    <property type="match status" value="1"/>
</dbReference>
<name>A0A9C5ZN36_9MUSC</name>
<dbReference type="KEGG" id="gfs:119644490"/>
<evidence type="ECO:0000256" key="1">
    <source>
        <dbReference type="ARBA" id="ARBA00004613"/>
    </source>
</evidence>
<dbReference type="GO" id="GO:0005615">
    <property type="term" value="C:extracellular space"/>
    <property type="evidence" value="ECO:0007669"/>
    <property type="project" value="TreeGrafter"/>
</dbReference>
<evidence type="ECO:0000313" key="11">
    <source>
        <dbReference type="RefSeq" id="XP_037899977.1"/>
    </source>
</evidence>
<proteinExistence type="inferred from homology"/>